<organism evidence="8 9">
    <name type="scientific">Haemaphysalis longicornis</name>
    <name type="common">Bush tick</name>
    <dbReference type="NCBI Taxonomy" id="44386"/>
    <lineage>
        <taxon>Eukaryota</taxon>
        <taxon>Metazoa</taxon>
        <taxon>Ecdysozoa</taxon>
        <taxon>Arthropoda</taxon>
        <taxon>Chelicerata</taxon>
        <taxon>Arachnida</taxon>
        <taxon>Acari</taxon>
        <taxon>Parasitiformes</taxon>
        <taxon>Ixodida</taxon>
        <taxon>Ixodoidea</taxon>
        <taxon>Ixodidae</taxon>
        <taxon>Haemaphysalinae</taxon>
        <taxon>Haemaphysalis</taxon>
    </lineage>
</organism>
<dbReference type="Proteomes" id="UP000821853">
    <property type="component" value="Chromosome 9"/>
</dbReference>
<comment type="subcellular location">
    <subcellularLocation>
        <location evidence="2">Cytoplasm</location>
    </subcellularLocation>
    <subcellularLocation>
        <location evidence="1">Nucleus</location>
    </subcellularLocation>
</comment>
<keyword evidence="5 7" id="KW-0175">Coiled coil</keyword>
<dbReference type="AlphaFoldDB" id="A0A9J6H259"/>
<comment type="similarity">
    <text evidence="3">Belongs to the NEMF family.</text>
</comment>
<gene>
    <name evidence="8" type="ORF">HPB48_011969</name>
</gene>
<dbReference type="FunFam" id="2.30.310.10:FF:000001">
    <property type="entry name" value="Nuclear export mediator factor Nemf"/>
    <property type="match status" value="1"/>
</dbReference>
<evidence type="ECO:0000256" key="5">
    <source>
        <dbReference type="ARBA" id="ARBA00023054"/>
    </source>
</evidence>
<evidence type="ECO:0000256" key="1">
    <source>
        <dbReference type="ARBA" id="ARBA00004123"/>
    </source>
</evidence>
<evidence type="ECO:0000256" key="7">
    <source>
        <dbReference type="SAM" id="Coils"/>
    </source>
</evidence>
<dbReference type="OrthoDB" id="207084at2759"/>
<evidence type="ECO:0000256" key="4">
    <source>
        <dbReference type="ARBA" id="ARBA00022490"/>
    </source>
</evidence>
<proteinExistence type="inferred from homology"/>
<dbReference type="EMBL" id="JABSTR010000011">
    <property type="protein sequence ID" value="KAH9381701.1"/>
    <property type="molecule type" value="Genomic_DNA"/>
</dbReference>
<accession>A0A9J6H259</accession>
<evidence type="ECO:0000256" key="3">
    <source>
        <dbReference type="ARBA" id="ARBA00008318"/>
    </source>
</evidence>
<name>A0A9J6H259_HAELO</name>
<reference evidence="8 9" key="1">
    <citation type="journal article" date="2020" name="Cell">
        <title>Large-Scale Comparative Analyses of Tick Genomes Elucidate Their Genetic Diversity and Vector Capacities.</title>
        <authorList>
            <consortium name="Tick Genome and Microbiome Consortium (TIGMIC)"/>
            <person name="Jia N."/>
            <person name="Wang J."/>
            <person name="Shi W."/>
            <person name="Du L."/>
            <person name="Sun Y."/>
            <person name="Zhan W."/>
            <person name="Jiang J.F."/>
            <person name="Wang Q."/>
            <person name="Zhang B."/>
            <person name="Ji P."/>
            <person name="Bell-Sakyi L."/>
            <person name="Cui X.M."/>
            <person name="Yuan T.T."/>
            <person name="Jiang B.G."/>
            <person name="Yang W.F."/>
            <person name="Lam T.T."/>
            <person name="Chang Q.C."/>
            <person name="Ding S.J."/>
            <person name="Wang X.J."/>
            <person name="Zhu J.G."/>
            <person name="Ruan X.D."/>
            <person name="Zhao L."/>
            <person name="Wei J.T."/>
            <person name="Ye R.Z."/>
            <person name="Que T.C."/>
            <person name="Du C.H."/>
            <person name="Zhou Y.H."/>
            <person name="Cheng J.X."/>
            <person name="Dai P.F."/>
            <person name="Guo W.B."/>
            <person name="Han X.H."/>
            <person name="Huang E.J."/>
            <person name="Li L.F."/>
            <person name="Wei W."/>
            <person name="Gao Y.C."/>
            <person name="Liu J.Z."/>
            <person name="Shao H.Z."/>
            <person name="Wang X."/>
            <person name="Wang C.C."/>
            <person name="Yang T.C."/>
            <person name="Huo Q.B."/>
            <person name="Li W."/>
            <person name="Chen H.Y."/>
            <person name="Chen S.E."/>
            <person name="Zhou L.G."/>
            <person name="Ni X.B."/>
            <person name="Tian J.H."/>
            <person name="Sheng Y."/>
            <person name="Liu T."/>
            <person name="Pan Y.S."/>
            <person name="Xia L.Y."/>
            <person name="Li J."/>
            <person name="Zhao F."/>
            <person name="Cao W.C."/>
        </authorList>
    </citation>
    <scope>NUCLEOTIDE SEQUENCE [LARGE SCALE GENOMIC DNA]</scope>
    <source>
        <strain evidence="8">HaeL-2018</strain>
    </source>
</reference>
<dbReference type="Pfam" id="PF05833">
    <property type="entry name" value="NFACT_N"/>
    <property type="match status" value="1"/>
</dbReference>
<dbReference type="GO" id="GO:0005737">
    <property type="term" value="C:cytoplasm"/>
    <property type="evidence" value="ECO:0007669"/>
    <property type="project" value="UniProtKB-SubCell"/>
</dbReference>
<dbReference type="GO" id="GO:0072344">
    <property type="term" value="P:rescue of stalled ribosome"/>
    <property type="evidence" value="ECO:0007669"/>
    <property type="project" value="TreeGrafter"/>
</dbReference>
<dbReference type="GO" id="GO:1990116">
    <property type="term" value="P:ribosome-associated ubiquitin-dependent protein catabolic process"/>
    <property type="evidence" value="ECO:0007669"/>
    <property type="project" value="TreeGrafter"/>
</dbReference>
<dbReference type="PANTHER" id="PTHR15239">
    <property type="entry name" value="NUCLEAR EXPORT MEDIATOR FACTOR NEMF"/>
    <property type="match status" value="1"/>
</dbReference>
<evidence type="ECO:0000256" key="2">
    <source>
        <dbReference type="ARBA" id="ARBA00004496"/>
    </source>
</evidence>
<protein>
    <submittedName>
        <fullName evidence="8">Uncharacterized protein</fullName>
    </submittedName>
</protein>
<dbReference type="InterPro" id="IPR051608">
    <property type="entry name" value="RQC_Subunit_NEMF"/>
</dbReference>
<evidence type="ECO:0000313" key="9">
    <source>
        <dbReference type="Proteomes" id="UP000821853"/>
    </source>
</evidence>
<dbReference type="GO" id="GO:1990112">
    <property type="term" value="C:RQC complex"/>
    <property type="evidence" value="ECO:0007669"/>
    <property type="project" value="TreeGrafter"/>
</dbReference>
<keyword evidence="6" id="KW-0539">Nucleus</keyword>
<dbReference type="VEuPathDB" id="VectorBase:HLOH_064176"/>
<sequence length="382" mass="42839">MKSRFSTVDILAMVAELQKTVVGMRVVQVYDVDTKTYLFKLSRQEEKAVLLIESGVRLHTTEFAWPKNQAPSGFSMKLRKHLRNKRIERLEQLGADRVVDMQFGTGEAAYHVILELYDRGNVVLTDGDYLILNILRPRALGKDEDVKLVVREKYPVESAVAEPPSLDAEQLTTILAGAGQGDTLRKLLTPRTLYGPALLEHVLLGRGLSSGAKVSTYPLEELVTKVLDCLRDADTIMAQARTEPCKGYITQRIEKRVQPAEDGSTEIAAYQEFHPFLWRQHDTSSGSGGASTIELASFSSAVDQFFSSIEMQKISLRAHQREKEALKKLDNIRTDHEKRIQALQEVQQADVRKAELIEINLHLVEQALCTVRSALANQIGWA</sequence>
<dbReference type="GO" id="GO:0005634">
    <property type="term" value="C:nucleus"/>
    <property type="evidence" value="ECO:0007669"/>
    <property type="project" value="UniProtKB-SubCell"/>
</dbReference>
<evidence type="ECO:0000313" key="8">
    <source>
        <dbReference type="EMBL" id="KAH9381701.1"/>
    </source>
</evidence>
<dbReference type="Gene3D" id="2.30.310.10">
    <property type="entry name" value="ibrinogen binding protein from staphylococcus aureus domain"/>
    <property type="match status" value="1"/>
</dbReference>
<comment type="caution">
    <text evidence="8">The sequence shown here is derived from an EMBL/GenBank/DDBJ whole genome shotgun (WGS) entry which is preliminary data.</text>
</comment>
<feature type="coiled-coil region" evidence="7">
    <location>
        <begin position="309"/>
        <end position="346"/>
    </location>
</feature>
<evidence type="ECO:0000256" key="6">
    <source>
        <dbReference type="ARBA" id="ARBA00023242"/>
    </source>
</evidence>
<dbReference type="GO" id="GO:0043023">
    <property type="term" value="F:ribosomal large subunit binding"/>
    <property type="evidence" value="ECO:0007669"/>
    <property type="project" value="TreeGrafter"/>
</dbReference>
<keyword evidence="4" id="KW-0963">Cytoplasm</keyword>
<dbReference type="GO" id="GO:0000049">
    <property type="term" value="F:tRNA binding"/>
    <property type="evidence" value="ECO:0007669"/>
    <property type="project" value="TreeGrafter"/>
</dbReference>
<keyword evidence="9" id="KW-1185">Reference proteome</keyword>
<dbReference type="PANTHER" id="PTHR15239:SF6">
    <property type="entry name" value="RIBOSOME QUALITY CONTROL COMPLEX SUBUNIT NEMF"/>
    <property type="match status" value="1"/>
</dbReference>